<dbReference type="OrthoDB" id="3296885at2"/>
<gene>
    <name evidence="2" type="ORF">CLV56_3755</name>
</gene>
<sequence>MSETTVPEAAAVETVAPDSVAPESVALGELALEVRSKNAGPFWVTMELFMRDAASYRLAADEAYVSEQVIAHLYRVDADDVQIFRIPSLNVVKISFPRPISQGSLRDRDMHAGQHHVPLALVRVPRPEA</sequence>
<name>A0A2M9B8K3_9ACTN</name>
<evidence type="ECO:0000313" key="3">
    <source>
        <dbReference type="Proteomes" id="UP000230842"/>
    </source>
</evidence>
<dbReference type="Proteomes" id="UP000230842">
    <property type="component" value="Unassembled WGS sequence"/>
</dbReference>
<dbReference type="EMBL" id="PGEZ01000002">
    <property type="protein sequence ID" value="PJJ54247.1"/>
    <property type="molecule type" value="Genomic_DNA"/>
</dbReference>
<proteinExistence type="predicted"/>
<evidence type="ECO:0000313" key="2">
    <source>
        <dbReference type="EMBL" id="PJJ54247.1"/>
    </source>
</evidence>
<evidence type="ECO:0000259" key="1">
    <source>
        <dbReference type="Pfam" id="PF14330"/>
    </source>
</evidence>
<dbReference type="AlphaFoldDB" id="A0A2M9B8K3"/>
<dbReference type="RefSeq" id="WP_100415424.1">
    <property type="nucleotide sequence ID" value="NZ_PGEZ01000002.1"/>
</dbReference>
<feature type="domain" description="DUF4387" evidence="1">
    <location>
        <begin position="27"/>
        <end position="121"/>
    </location>
</feature>
<keyword evidence="3" id="KW-1185">Reference proteome</keyword>
<dbReference type="Pfam" id="PF14330">
    <property type="entry name" value="DUF4387"/>
    <property type="match status" value="1"/>
</dbReference>
<organism evidence="2 3">
    <name type="scientific">Mumia flava</name>
    <dbReference type="NCBI Taxonomy" id="1348852"/>
    <lineage>
        <taxon>Bacteria</taxon>
        <taxon>Bacillati</taxon>
        <taxon>Actinomycetota</taxon>
        <taxon>Actinomycetes</taxon>
        <taxon>Propionibacteriales</taxon>
        <taxon>Nocardioidaceae</taxon>
        <taxon>Mumia</taxon>
    </lineage>
</organism>
<reference evidence="2 3" key="1">
    <citation type="submission" date="2017-11" db="EMBL/GenBank/DDBJ databases">
        <title>Genomic Encyclopedia of Archaeal and Bacterial Type Strains, Phase II (KMG-II): From Individual Species to Whole Genera.</title>
        <authorList>
            <person name="Goeker M."/>
        </authorList>
    </citation>
    <scope>NUCLEOTIDE SEQUENCE [LARGE SCALE GENOMIC DNA]</scope>
    <source>
        <strain evidence="2 3">DSM 27763</strain>
    </source>
</reference>
<dbReference type="InterPro" id="IPR025496">
    <property type="entry name" value="DUF4387"/>
</dbReference>
<comment type="caution">
    <text evidence="2">The sequence shown here is derived from an EMBL/GenBank/DDBJ whole genome shotgun (WGS) entry which is preliminary data.</text>
</comment>
<protein>
    <submittedName>
        <fullName evidence="2">Uncharacterized protein DUF4387</fullName>
    </submittedName>
</protein>
<accession>A0A2M9B8K3</accession>